<dbReference type="GO" id="GO:0006355">
    <property type="term" value="P:regulation of DNA-templated transcription"/>
    <property type="evidence" value="ECO:0007669"/>
    <property type="project" value="InterPro"/>
</dbReference>
<dbReference type="PANTHER" id="PTHR48111">
    <property type="entry name" value="REGULATOR OF RPOS"/>
    <property type="match status" value="1"/>
</dbReference>
<dbReference type="GO" id="GO:0005829">
    <property type="term" value="C:cytosol"/>
    <property type="evidence" value="ECO:0007669"/>
    <property type="project" value="TreeGrafter"/>
</dbReference>
<keyword evidence="1" id="KW-0678">Repressor</keyword>
<sequence length="230" mass="25958">MSKHILIIEDDPSIANLQRDYLEINGYTVTIEHNGHEGLHLALTIDFSLVIVDIMLPTMDGFDICKAIRRVKQTPIIIVSAKREDIDKIRGLGLGADDYVIKPFSPSELVARVNAHISRYKTLLNEHSEKDVSQIGLITIDHLAHKVTTKGSDINLTNKEFSLLSFLATHPNRVWHKEALFEAVWGFDVLDTDVSTVVVHIKRIREKLKKAGIIDFPIETVWGSGYRLTN</sequence>
<keyword evidence="8" id="KW-0961">Cell wall biogenesis/degradation</keyword>
<dbReference type="InterPro" id="IPR001867">
    <property type="entry name" value="OmpR/PhoB-type_DNA-bd"/>
</dbReference>
<dbReference type="FunFam" id="1.10.10.10:FF:000018">
    <property type="entry name" value="DNA-binding response regulator ResD"/>
    <property type="match status" value="1"/>
</dbReference>
<evidence type="ECO:0000256" key="4">
    <source>
        <dbReference type="ARBA" id="ARBA00023015"/>
    </source>
</evidence>
<dbReference type="CDD" id="cd17574">
    <property type="entry name" value="REC_OmpR"/>
    <property type="match status" value="1"/>
</dbReference>
<dbReference type="GO" id="GO:0000156">
    <property type="term" value="F:phosphorelay response regulator activity"/>
    <property type="evidence" value="ECO:0007669"/>
    <property type="project" value="TreeGrafter"/>
</dbReference>
<evidence type="ECO:0000256" key="2">
    <source>
        <dbReference type="ARBA" id="ARBA00022553"/>
    </source>
</evidence>
<dbReference type="GO" id="GO:0000976">
    <property type="term" value="F:transcription cis-regulatory region binding"/>
    <property type="evidence" value="ECO:0007669"/>
    <property type="project" value="TreeGrafter"/>
</dbReference>
<evidence type="ECO:0000313" key="9">
    <source>
        <dbReference type="EMBL" id="AQP53393.1"/>
    </source>
</evidence>
<evidence type="ECO:0000256" key="6">
    <source>
        <dbReference type="ARBA" id="ARBA00023159"/>
    </source>
</evidence>
<accession>A0A1Q2D4T6</accession>
<dbReference type="InterPro" id="IPR016032">
    <property type="entry name" value="Sig_transdc_resp-reg_C-effctor"/>
</dbReference>
<dbReference type="InterPro" id="IPR036388">
    <property type="entry name" value="WH-like_DNA-bd_sf"/>
</dbReference>
<protein>
    <submittedName>
        <fullName evidence="9">DNA-binding response regulator</fullName>
    </submittedName>
</protein>
<dbReference type="SMART" id="SM00448">
    <property type="entry name" value="REC"/>
    <property type="match status" value="1"/>
</dbReference>
<dbReference type="STRING" id="633807.BW732_03505"/>
<dbReference type="InterPro" id="IPR011006">
    <property type="entry name" value="CheY-like_superfamily"/>
</dbReference>
<evidence type="ECO:0000256" key="1">
    <source>
        <dbReference type="ARBA" id="ARBA00022491"/>
    </source>
</evidence>
<dbReference type="CDD" id="cd00383">
    <property type="entry name" value="trans_reg_C"/>
    <property type="match status" value="1"/>
</dbReference>
<dbReference type="InterPro" id="IPR001789">
    <property type="entry name" value="Sig_transdc_resp-reg_receiver"/>
</dbReference>
<dbReference type="Pfam" id="PF00486">
    <property type="entry name" value="Trans_reg_C"/>
    <property type="match status" value="1"/>
</dbReference>
<keyword evidence="4" id="KW-0805">Transcription regulation</keyword>
<dbReference type="Gene3D" id="6.10.250.690">
    <property type="match status" value="1"/>
</dbReference>
<dbReference type="SMART" id="SM00862">
    <property type="entry name" value="Trans_reg_C"/>
    <property type="match status" value="1"/>
</dbReference>
<evidence type="ECO:0000256" key="3">
    <source>
        <dbReference type="ARBA" id="ARBA00023012"/>
    </source>
</evidence>
<dbReference type="PROSITE" id="PS51755">
    <property type="entry name" value="OMPR_PHOB"/>
    <property type="match status" value="1"/>
</dbReference>
<dbReference type="Pfam" id="PF00072">
    <property type="entry name" value="Response_reg"/>
    <property type="match status" value="1"/>
</dbReference>
<dbReference type="Proteomes" id="UP000188246">
    <property type="component" value="Chromosome"/>
</dbReference>
<dbReference type="SUPFAM" id="SSF46894">
    <property type="entry name" value="C-terminal effector domain of the bipartite response regulators"/>
    <property type="match status" value="1"/>
</dbReference>
<reference evidence="9 10" key="1">
    <citation type="journal article" date="2010" name="Int. J. Syst. Evol. Microbiol.">
        <title>Vagococcus penaei sp. nov., isolated from spoilage microbiota of cooked shrimp (Penaeus vannamei).</title>
        <authorList>
            <person name="Jaffres E."/>
            <person name="Prevost H."/>
            <person name="Rossero A."/>
            <person name="Joffraud J.J."/>
            <person name="Dousset X."/>
        </authorList>
    </citation>
    <scope>NUCLEOTIDE SEQUENCE [LARGE SCALE GENOMIC DNA]</scope>
    <source>
        <strain evidence="9 10">CD276</strain>
    </source>
</reference>
<keyword evidence="2" id="KW-0597">Phosphoprotein</keyword>
<keyword evidence="3" id="KW-0902">Two-component regulatory system</keyword>
<proteinExistence type="predicted"/>
<keyword evidence="7" id="KW-0804">Transcription</keyword>
<dbReference type="Gene3D" id="3.40.50.2300">
    <property type="match status" value="1"/>
</dbReference>
<dbReference type="Gene3D" id="1.10.10.10">
    <property type="entry name" value="Winged helix-like DNA-binding domain superfamily/Winged helix DNA-binding domain"/>
    <property type="match status" value="1"/>
</dbReference>
<name>A0A1Q2D4T6_9ENTE</name>
<evidence type="ECO:0000256" key="7">
    <source>
        <dbReference type="ARBA" id="ARBA00023163"/>
    </source>
</evidence>
<keyword evidence="10" id="KW-1185">Reference proteome</keyword>
<evidence type="ECO:0000256" key="8">
    <source>
        <dbReference type="ARBA" id="ARBA00023316"/>
    </source>
</evidence>
<dbReference type="KEGG" id="vpi:BW732_03505"/>
<gene>
    <name evidence="9" type="ORF">BW732_03505</name>
</gene>
<dbReference type="InterPro" id="IPR039420">
    <property type="entry name" value="WalR-like"/>
</dbReference>
<dbReference type="PANTHER" id="PTHR48111:SF26">
    <property type="entry name" value="STAGE 0 SPORULATION PROTEIN A HOMOLOG"/>
    <property type="match status" value="1"/>
</dbReference>
<keyword evidence="5 9" id="KW-0238">DNA-binding</keyword>
<dbReference type="EMBL" id="CP019609">
    <property type="protein sequence ID" value="AQP53393.1"/>
    <property type="molecule type" value="Genomic_DNA"/>
</dbReference>
<dbReference type="GO" id="GO:0071555">
    <property type="term" value="P:cell wall organization"/>
    <property type="evidence" value="ECO:0007669"/>
    <property type="project" value="UniProtKB-KW"/>
</dbReference>
<dbReference type="FunFam" id="3.40.50.2300:FF:000001">
    <property type="entry name" value="DNA-binding response regulator PhoB"/>
    <property type="match status" value="1"/>
</dbReference>
<dbReference type="PROSITE" id="PS50110">
    <property type="entry name" value="RESPONSE_REGULATORY"/>
    <property type="match status" value="1"/>
</dbReference>
<keyword evidence="6" id="KW-0010">Activator</keyword>
<dbReference type="SUPFAM" id="SSF52172">
    <property type="entry name" value="CheY-like"/>
    <property type="match status" value="1"/>
</dbReference>
<evidence type="ECO:0000256" key="5">
    <source>
        <dbReference type="ARBA" id="ARBA00023125"/>
    </source>
</evidence>
<organism evidence="9 10">
    <name type="scientific">Vagococcus penaei</name>
    <dbReference type="NCBI Taxonomy" id="633807"/>
    <lineage>
        <taxon>Bacteria</taxon>
        <taxon>Bacillati</taxon>
        <taxon>Bacillota</taxon>
        <taxon>Bacilli</taxon>
        <taxon>Lactobacillales</taxon>
        <taxon>Enterococcaceae</taxon>
        <taxon>Vagococcus</taxon>
    </lineage>
</organism>
<evidence type="ECO:0000313" key="10">
    <source>
        <dbReference type="Proteomes" id="UP000188246"/>
    </source>
</evidence>
<dbReference type="GO" id="GO:0032993">
    <property type="term" value="C:protein-DNA complex"/>
    <property type="evidence" value="ECO:0007669"/>
    <property type="project" value="TreeGrafter"/>
</dbReference>
<dbReference type="AlphaFoldDB" id="A0A1Q2D4T6"/>
<dbReference type="RefSeq" id="WP_077275484.1">
    <property type="nucleotide sequence ID" value="NZ_CP019609.1"/>
</dbReference>